<evidence type="ECO:0000256" key="1">
    <source>
        <dbReference type="SAM" id="MobiDB-lite"/>
    </source>
</evidence>
<gene>
    <name evidence="2" type="ORF">GCM10010515_09250</name>
</gene>
<organism evidence="2 3">
    <name type="scientific">Streptomyces fructofermentans</name>
    <dbReference type="NCBI Taxonomy" id="152141"/>
    <lineage>
        <taxon>Bacteria</taxon>
        <taxon>Bacillati</taxon>
        <taxon>Actinomycetota</taxon>
        <taxon>Actinomycetes</taxon>
        <taxon>Kitasatosporales</taxon>
        <taxon>Streptomycetaceae</taxon>
        <taxon>Streptomyces</taxon>
    </lineage>
</organism>
<dbReference type="AlphaFoldDB" id="A0A918K1M6"/>
<reference evidence="2" key="2">
    <citation type="submission" date="2020-09" db="EMBL/GenBank/DDBJ databases">
        <authorList>
            <person name="Sun Q."/>
            <person name="Ohkuma M."/>
        </authorList>
    </citation>
    <scope>NUCLEOTIDE SEQUENCE</scope>
    <source>
        <strain evidence="2">JCM 4956</strain>
    </source>
</reference>
<comment type="caution">
    <text evidence="2">The sequence shown here is derived from an EMBL/GenBank/DDBJ whole genome shotgun (WGS) entry which is preliminary data.</text>
</comment>
<dbReference type="EMBL" id="BMWD01000002">
    <property type="protein sequence ID" value="GGX44513.1"/>
    <property type="molecule type" value="Genomic_DNA"/>
</dbReference>
<dbReference type="RefSeq" id="WP_190033985.1">
    <property type="nucleotide sequence ID" value="NZ_BMWD01000002.1"/>
</dbReference>
<dbReference type="SUPFAM" id="SSF52540">
    <property type="entry name" value="P-loop containing nucleoside triphosphate hydrolases"/>
    <property type="match status" value="1"/>
</dbReference>
<name>A0A918K1M6_9ACTN</name>
<proteinExistence type="predicted"/>
<dbReference type="Proteomes" id="UP000645555">
    <property type="component" value="Unassembled WGS sequence"/>
</dbReference>
<reference evidence="2" key="1">
    <citation type="journal article" date="2014" name="Int. J. Syst. Evol. Microbiol.">
        <title>Complete genome sequence of Corynebacterium casei LMG S-19264T (=DSM 44701T), isolated from a smear-ripened cheese.</title>
        <authorList>
            <consortium name="US DOE Joint Genome Institute (JGI-PGF)"/>
            <person name="Walter F."/>
            <person name="Albersmeier A."/>
            <person name="Kalinowski J."/>
            <person name="Ruckert C."/>
        </authorList>
    </citation>
    <scope>NUCLEOTIDE SEQUENCE</scope>
    <source>
        <strain evidence="2">JCM 4956</strain>
    </source>
</reference>
<keyword evidence="3" id="KW-1185">Reference proteome</keyword>
<accession>A0A918K1M6</accession>
<evidence type="ECO:0000313" key="3">
    <source>
        <dbReference type="Proteomes" id="UP000645555"/>
    </source>
</evidence>
<sequence>MNDQDETKDAQPQNGARRRAETGKKSPYAVFDQPVALPGPPAAPGPAVFPVQEDTGADAVEQQPVHLQRTVPAPRPERSRDAAPRPERTRDAEPPVAAPEDAAVAAAAEGTAAGSSITLWGGIGSGKSTLLAALTRAVLDPQYGAWNVFPEDHVSKQYLNDLAHTFYRERVFPSATQEVQRPIQLTLVGDVSGTPYSTKGARRRWRRSGTVPPEVLEFRVTLRDMPGEAFDLRTDMGALLGPKLIADLADSRGMVYVLDAAREWRVNGENGPVDDDERQSADFFTEVLDGVATEVAIRKRRDGHRLPHSIAVCLAKFDDEEVFRFACETANVRLNPRTGQPEAIDAKQLFDDLCDRFPHGSLGEVRTQIERYFVPERVGYFVCSAVGFWVNPEHGFDFDNPSLVNPVENKVRFAAPPRPVNVMEPFLFLRGLSQRG</sequence>
<feature type="compositionally biased region" description="Basic and acidic residues" evidence="1">
    <location>
        <begin position="75"/>
        <end position="93"/>
    </location>
</feature>
<dbReference type="InterPro" id="IPR027417">
    <property type="entry name" value="P-loop_NTPase"/>
</dbReference>
<evidence type="ECO:0000313" key="2">
    <source>
        <dbReference type="EMBL" id="GGX44513.1"/>
    </source>
</evidence>
<protein>
    <submittedName>
        <fullName evidence="2">Uncharacterized protein</fullName>
    </submittedName>
</protein>
<feature type="region of interest" description="Disordered" evidence="1">
    <location>
        <begin position="1"/>
        <end position="97"/>
    </location>
</feature>